<reference evidence="2" key="1">
    <citation type="journal article" date="2023" name="Nat. Commun.">
        <title>Diploid and tetraploid genomes of Acorus and the evolution of monocots.</title>
        <authorList>
            <person name="Ma L."/>
            <person name="Liu K.W."/>
            <person name="Li Z."/>
            <person name="Hsiao Y.Y."/>
            <person name="Qi Y."/>
            <person name="Fu T."/>
            <person name="Tang G.D."/>
            <person name="Zhang D."/>
            <person name="Sun W.H."/>
            <person name="Liu D.K."/>
            <person name="Li Y."/>
            <person name="Chen G.Z."/>
            <person name="Liu X.D."/>
            <person name="Liao X.Y."/>
            <person name="Jiang Y.T."/>
            <person name="Yu X."/>
            <person name="Hao Y."/>
            <person name="Huang J."/>
            <person name="Zhao X.W."/>
            <person name="Ke S."/>
            <person name="Chen Y.Y."/>
            <person name="Wu W.L."/>
            <person name="Hsu J.L."/>
            <person name="Lin Y.F."/>
            <person name="Huang M.D."/>
            <person name="Li C.Y."/>
            <person name="Huang L."/>
            <person name="Wang Z.W."/>
            <person name="Zhao X."/>
            <person name="Zhong W.Y."/>
            <person name="Peng D.H."/>
            <person name="Ahmad S."/>
            <person name="Lan S."/>
            <person name="Zhang J.S."/>
            <person name="Tsai W.C."/>
            <person name="Van de Peer Y."/>
            <person name="Liu Z.J."/>
        </authorList>
    </citation>
    <scope>NUCLEOTIDE SEQUENCE</scope>
    <source>
        <strain evidence="2">SCP</strain>
    </source>
</reference>
<keyword evidence="3" id="KW-1185">Reference proteome</keyword>
<reference evidence="2" key="2">
    <citation type="submission" date="2023-06" db="EMBL/GenBank/DDBJ databases">
        <authorList>
            <person name="Ma L."/>
            <person name="Liu K.-W."/>
            <person name="Li Z."/>
            <person name="Hsiao Y.-Y."/>
            <person name="Qi Y."/>
            <person name="Fu T."/>
            <person name="Tang G."/>
            <person name="Zhang D."/>
            <person name="Sun W.-H."/>
            <person name="Liu D.-K."/>
            <person name="Li Y."/>
            <person name="Chen G.-Z."/>
            <person name="Liu X.-D."/>
            <person name="Liao X.-Y."/>
            <person name="Jiang Y.-T."/>
            <person name="Yu X."/>
            <person name="Hao Y."/>
            <person name="Huang J."/>
            <person name="Zhao X.-W."/>
            <person name="Ke S."/>
            <person name="Chen Y.-Y."/>
            <person name="Wu W.-L."/>
            <person name="Hsu J.-L."/>
            <person name="Lin Y.-F."/>
            <person name="Huang M.-D."/>
            <person name="Li C.-Y."/>
            <person name="Huang L."/>
            <person name="Wang Z.-W."/>
            <person name="Zhao X."/>
            <person name="Zhong W.-Y."/>
            <person name="Peng D.-H."/>
            <person name="Ahmad S."/>
            <person name="Lan S."/>
            <person name="Zhang J.-S."/>
            <person name="Tsai W.-C."/>
            <person name="Van De Peer Y."/>
            <person name="Liu Z.-J."/>
        </authorList>
    </citation>
    <scope>NUCLEOTIDE SEQUENCE</scope>
    <source>
        <strain evidence="2">SCP</strain>
        <tissue evidence="2">Leaves</tissue>
    </source>
</reference>
<gene>
    <name evidence="2" type="ORF">QJS04_geneDACA000191</name>
</gene>
<dbReference type="SUPFAM" id="SSF52047">
    <property type="entry name" value="RNI-like"/>
    <property type="match status" value="1"/>
</dbReference>
<evidence type="ECO:0000313" key="3">
    <source>
        <dbReference type="Proteomes" id="UP001179952"/>
    </source>
</evidence>
<accession>A0AAV9AQJ8</accession>
<comment type="caution">
    <text evidence="2">The sequence shown here is derived from an EMBL/GenBank/DDBJ whole genome shotgun (WGS) entry which is preliminary data.</text>
</comment>
<dbReference type="Proteomes" id="UP001179952">
    <property type="component" value="Unassembled WGS sequence"/>
</dbReference>
<evidence type="ECO:0000313" key="2">
    <source>
        <dbReference type="EMBL" id="KAK1266638.1"/>
    </source>
</evidence>
<dbReference type="InterPro" id="IPR032675">
    <property type="entry name" value="LRR_dom_sf"/>
</dbReference>
<name>A0AAV9AQJ8_ACOGR</name>
<protein>
    <submittedName>
        <fullName evidence="2">Uncharacterized protein</fullName>
    </submittedName>
</protein>
<feature type="region of interest" description="Disordered" evidence="1">
    <location>
        <begin position="118"/>
        <end position="148"/>
    </location>
</feature>
<sequence>MYHPIKMKPSSISIARSLSLLRELKLKGCNALTNDGLLPFSFNLLKSSPSGGGSPPLGKLSLASCGFGARGIAFVVSSCGLLRDLSLKRLRKLDAQNVPIEIETMQQHSNHQRKLNNVIGGGNGSRSGRGSAAKRGRSICAQREGGRG</sequence>
<evidence type="ECO:0000256" key="1">
    <source>
        <dbReference type="SAM" id="MobiDB-lite"/>
    </source>
</evidence>
<proteinExistence type="predicted"/>
<organism evidence="2 3">
    <name type="scientific">Acorus gramineus</name>
    <name type="common">Dwarf sweet flag</name>
    <dbReference type="NCBI Taxonomy" id="55184"/>
    <lineage>
        <taxon>Eukaryota</taxon>
        <taxon>Viridiplantae</taxon>
        <taxon>Streptophyta</taxon>
        <taxon>Embryophyta</taxon>
        <taxon>Tracheophyta</taxon>
        <taxon>Spermatophyta</taxon>
        <taxon>Magnoliopsida</taxon>
        <taxon>Liliopsida</taxon>
        <taxon>Acoraceae</taxon>
        <taxon>Acorus</taxon>
    </lineage>
</organism>
<dbReference type="EMBL" id="JAUJYN010000007">
    <property type="protein sequence ID" value="KAK1266638.1"/>
    <property type="molecule type" value="Genomic_DNA"/>
</dbReference>
<dbReference type="AlphaFoldDB" id="A0AAV9AQJ8"/>
<dbReference type="Gene3D" id="3.80.10.10">
    <property type="entry name" value="Ribonuclease Inhibitor"/>
    <property type="match status" value="1"/>
</dbReference>